<dbReference type="InterPro" id="IPR035919">
    <property type="entry name" value="EAL_sf"/>
</dbReference>
<dbReference type="GO" id="GO:0007165">
    <property type="term" value="P:signal transduction"/>
    <property type="evidence" value="ECO:0007669"/>
    <property type="project" value="InterPro"/>
</dbReference>
<dbReference type="InterPro" id="IPR001633">
    <property type="entry name" value="EAL_dom"/>
</dbReference>
<dbReference type="GO" id="GO:0016020">
    <property type="term" value="C:membrane"/>
    <property type="evidence" value="ECO:0007669"/>
    <property type="project" value="InterPro"/>
</dbReference>
<dbReference type="Proteomes" id="UP001170481">
    <property type="component" value="Unassembled WGS sequence"/>
</dbReference>
<dbReference type="InterPro" id="IPR050706">
    <property type="entry name" value="Cyclic-di-GMP_PDE-like"/>
</dbReference>
<sequence length="649" mass="72458">MSLSRRLFTLMLLVLLGFSLGIFFIQVNNTRDALAERQRVELSNLAQSLSLALVPHVELGDAASAEALIRATVDGGHVRDARLESVAIATPIAFNVVRESLAPRWFRDLIPMPVESASRELPGGWASLGTISLTGESAQGYDQLWQLAKRLALWLLLGGLITLLIASLVMRRLLRPLERLSSRLNEMETQRFDAPLEETSVAELKGITSAVNRLGQRLQTQFEAQAAQLARLQRQAEEDSVSGLGNRGYLNRAVDEWLSEPMGGSFALLRVSHIEVVYREQGYKGRDALVKSIARKLEDRELAGEAIIAARLANSDFGLLLPETDEARLQEFLTLLAEDIDNLLDANPLVDTPPENCALGAVRREPGMQRTQMFAVADATLRQAIEQGSGVELAPAGGRARPRGEWREIIEKALDSPKGLDFVAQPVLLNDGGELHRELFARLRDGDELHRAGDFLPVIRHFRMGAQFDLRALEWLASYIDRIEVPRLALNLTEETFDDEASYIGLLNWLAAHPRLCKRLDIEVSESIALRHQERIKMLFRHARRLGARGGIDRFARELKELSYLSALRPDYVKIDQAFFKREDVDTELLQSLCMTAHQVESQVIVTRVESEEDQERAMSLGADGYQGFVSPAVDVMARLANPAEDMPR</sequence>
<dbReference type="Gene3D" id="3.30.110.200">
    <property type="match status" value="1"/>
</dbReference>
<dbReference type="RefSeq" id="WP_303595522.1">
    <property type="nucleotide sequence ID" value="NZ_JAUORK010000033.1"/>
</dbReference>
<dbReference type="SMART" id="SM00267">
    <property type="entry name" value="GGDEF"/>
    <property type="match status" value="1"/>
</dbReference>
<dbReference type="PROSITE" id="PS50885">
    <property type="entry name" value="HAMP"/>
    <property type="match status" value="1"/>
</dbReference>
<dbReference type="InterPro" id="IPR003660">
    <property type="entry name" value="HAMP_dom"/>
</dbReference>
<dbReference type="SMART" id="SM00304">
    <property type="entry name" value="HAMP"/>
    <property type="match status" value="1"/>
</dbReference>
<dbReference type="GO" id="GO:0071111">
    <property type="term" value="F:cyclic-guanylate-specific phosphodiesterase activity"/>
    <property type="evidence" value="ECO:0007669"/>
    <property type="project" value="InterPro"/>
</dbReference>
<feature type="transmembrane region" description="Helical" evidence="1">
    <location>
        <begin position="7"/>
        <end position="27"/>
    </location>
</feature>
<dbReference type="PROSITE" id="PS50883">
    <property type="entry name" value="EAL"/>
    <property type="match status" value="1"/>
</dbReference>
<dbReference type="PANTHER" id="PTHR33121:SF79">
    <property type="entry name" value="CYCLIC DI-GMP PHOSPHODIESTERASE PDED-RELATED"/>
    <property type="match status" value="1"/>
</dbReference>
<feature type="domain" description="HAMP" evidence="3">
    <location>
        <begin position="171"/>
        <end position="223"/>
    </location>
</feature>
<dbReference type="AlphaFoldDB" id="A0AAP4U1S5"/>
<keyword evidence="1" id="KW-0812">Transmembrane</keyword>
<evidence type="ECO:0000256" key="1">
    <source>
        <dbReference type="SAM" id="Phobius"/>
    </source>
</evidence>
<dbReference type="InterPro" id="IPR032244">
    <property type="entry name" value="LapD_MoxY_N"/>
</dbReference>
<evidence type="ECO:0000313" key="6">
    <source>
        <dbReference type="Proteomes" id="UP001170481"/>
    </source>
</evidence>
<dbReference type="Gene3D" id="6.20.270.20">
    <property type="entry name" value="LapD/MoxY periplasmic domain"/>
    <property type="match status" value="1"/>
</dbReference>
<dbReference type="InterPro" id="IPR042461">
    <property type="entry name" value="LapD_MoxY_peri_C"/>
</dbReference>
<dbReference type="InterPro" id="IPR000160">
    <property type="entry name" value="GGDEF_dom"/>
</dbReference>
<evidence type="ECO:0000259" key="3">
    <source>
        <dbReference type="PROSITE" id="PS50885"/>
    </source>
</evidence>
<name>A0AAP4U1S5_9GAMM</name>
<accession>A0AAP4U1S5</accession>
<keyword evidence="1" id="KW-1133">Transmembrane helix</keyword>
<proteinExistence type="predicted"/>
<dbReference type="CDD" id="cd01948">
    <property type="entry name" value="EAL"/>
    <property type="match status" value="1"/>
</dbReference>
<dbReference type="Gene3D" id="3.20.20.450">
    <property type="entry name" value="EAL domain"/>
    <property type="match status" value="1"/>
</dbReference>
<reference evidence="5" key="1">
    <citation type="submission" date="2023-07" db="EMBL/GenBank/DDBJ databases">
        <title>Genome content predicts the carbon catabolic preferences of heterotrophic bacteria.</title>
        <authorList>
            <person name="Gralka M."/>
        </authorList>
    </citation>
    <scope>NUCLEOTIDE SEQUENCE</scope>
    <source>
        <strain evidence="5">C2R13</strain>
    </source>
</reference>
<feature type="domain" description="GGDEF" evidence="4">
    <location>
        <begin position="262"/>
        <end position="397"/>
    </location>
</feature>
<dbReference type="SUPFAM" id="SSF55073">
    <property type="entry name" value="Nucleotide cyclase"/>
    <property type="match status" value="1"/>
</dbReference>
<dbReference type="InterPro" id="IPR029787">
    <property type="entry name" value="Nucleotide_cyclase"/>
</dbReference>
<dbReference type="SMART" id="SM00052">
    <property type="entry name" value="EAL"/>
    <property type="match status" value="1"/>
</dbReference>
<dbReference type="SUPFAM" id="SSF141868">
    <property type="entry name" value="EAL domain-like"/>
    <property type="match status" value="1"/>
</dbReference>
<dbReference type="Pfam" id="PF00672">
    <property type="entry name" value="HAMP"/>
    <property type="match status" value="1"/>
</dbReference>
<dbReference type="InterPro" id="IPR043128">
    <property type="entry name" value="Rev_trsase/Diguanyl_cyclase"/>
</dbReference>
<dbReference type="Pfam" id="PF00563">
    <property type="entry name" value="EAL"/>
    <property type="match status" value="1"/>
</dbReference>
<organism evidence="5 6">
    <name type="scientific">Cobetia amphilecti</name>
    <dbReference type="NCBI Taxonomy" id="1055104"/>
    <lineage>
        <taxon>Bacteria</taxon>
        <taxon>Pseudomonadati</taxon>
        <taxon>Pseudomonadota</taxon>
        <taxon>Gammaproteobacteria</taxon>
        <taxon>Oceanospirillales</taxon>
        <taxon>Halomonadaceae</taxon>
        <taxon>Cobetia</taxon>
    </lineage>
</organism>
<dbReference type="Pfam" id="PF16448">
    <property type="entry name" value="LapD_MoxY_N"/>
    <property type="match status" value="1"/>
</dbReference>
<dbReference type="EMBL" id="JAUORK010000033">
    <property type="protein sequence ID" value="MDO6673784.1"/>
    <property type="molecule type" value="Genomic_DNA"/>
</dbReference>
<dbReference type="PROSITE" id="PS50887">
    <property type="entry name" value="GGDEF"/>
    <property type="match status" value="1"/>
</dbReference>
<gene>
    <name evidence="5" type="ORF">Q4535_16895</name>
</gene>
<dbReference type="PANTHER" id="PTHR33121">
    <property type="entry name" value="CYCLIC DI-GMP PHOSPHODIESTERASE PDEF"/>
    <property type="match status" value="1"/>
</dbReference>
<keyword evidence="1" id="KW-0472">Membrane</keyword>
<dbReference type="Gene3D" id="3.30.70.270">
    <property type="match status" value="1"/>
</dbReference>
<evidence type="ECO:0000313" key="5">
    <source>
        <dbReference type="EMBL" id="MDO6673784.1"/>
    </source>
</evidence>
<evidence type="ECO:0000259" key="2">
    <source>
        <dbReference type="PROSITE" id="PS50883"/>
    </source>
</evidence>
<comment type="caution">
    <text evidence="5">The sequence shown here is derived from an EMBL/GenBank/DDBJ whole genome shotgun (WGS) entry which is preliminary data.</text>
</comment>
<protein>
    <submittedName>
        <fullName evidence="5">EAL domain-containing protein</fullName>
    </submittedName>
</protein>
<feature type="domain" description="EAL" evidence="2">
    <location>
        <begin position="403"/>
        <end position="648"/>
    </location>
</feature>
<feature type="transmembrane region" description="Helical" evidence="1">
    <location>
        <begin position="151"/>
        <end position="174"/>
    </location>
</feature>
<evidence type="ECO:0000259" key="4">
    <source>
        <dbReference type="PROSITE" id="PS50887"/>
    </source>
</evidence>